<keyword evidence="2" id="KW-0456">Lyase</keyword>
<dbReference type="RefSeq" id="WP_230867034.1">
    <property type="nucleotide sequence ID" value="NZ_CP046640.1"/>
</dbReference>
<dbReference type="InterPro" id="IPR050197">
    <property type="entry name" value="Aldolase_class_II_sugar_metab"/>
</dbReference>
<dbReference type="PANTHER" id="PTHR22789:SF0">
    <property type="entry name" value="3-OXO-TETRONATE 4-PHOSPHATE DECARBOXYLASE-RELATED"/>
    <property type="match status" value="1"/>
</dbReference>
<reference evidence="4" key="1">
    <citation type="submission" date="2019-12" db="EMBL/GenBank/DDBJ databases">
        <authorList>
            <person name="zhang j."/>
            <person name="sun C.M."/>
        </authorList>
    </citation>
    <scope>NUCLEOTIDE SEQUENCE</scope>
    <source>
        <strain evidence="4">NS-1</strain>
    </source>
</reference>
<dbReference type="EMBL" id="CP046640">
    <property type="protein sequence ID" value="QTL98626.1"/>
    <property type="molecule type" value="Genomic_DNA"/>
</dbReference>
<dbReference type="GO" id="GO:0019323">
    <property type="term" value="P:pentose catabolic process"/>
    <property type="evidence" value="ECO:0007669"/>
    <property type="project" value="TreeGrafter"/>
</dbReference>
<dbReference type="AlphaFoldDB" id="A0A8A7KA35"/>
<evidence type="ECO:0000256" key="1">
    <source>
        <dbReference type="ARBA" id="ARBA00022723"/>
    </source>
</evidence>
<accession>A0A8A7KA35</accession>
<dbReference type="GO" id="GO:0005829">
    <property type="term" value="C:cytosol"/>
    <property type="evidence" value="ECO:0007669"/>
    <property type="project" value="TreeGrafter"/>
</dbReference>
<dbReference type="Gene3D" id="3.40.225.10">
    <property type="entry name" value="Class II aldolase/adducin N-terminal domain"/>
    <property type="match status" value="1"/>
</dbReference>
<feature type="domain" description="Class II aldolase/adducin N-terminal" evidence="3">
    <location>
        <begin position="12"/>
        <end position="189"/>
    </location>
</feature>
<keyword evidence="5" id="KW-1185">Reference proteome</keyword>
<name>A0A8A7KA35_9FIRM</name>
<protein>
    <submittedName>
        <fullName evidence="4">Class II aldolase/adducin family protein</fullName>
    </submittedName>
</protein>
<keyword evidence="1" id="KW-0479">Metal-binding</keyword>
<dbReference type="PANTHER" id="PTHR22789">
    <property type="entry name" value="FUCULOSE PHOSPHATE ALDOLASE"/>
    <property type="match status" value="1"/>
</dbReference>
<organism evidence="4 5">
    <name type="scientific">Iocasia fonsfrigidae</name>
    <dbReference type="NCBI Taxonomy" id="2682810"/>
    <lineage>
        <taxon>Bacteria</taxon>
        <taxon>Bacillati</taxon>
        <taxon>Bacillota</taxon>
        <taxon>Clostridia</taxon>
        <taxon>Halanaerobiales</taxon>
        <taxon>Halanaerobiaceae</taxon>
        <taxon>Iocasia</taxon>
    </lineage>
</organism>
<dbReference type="GO" id="GO:0046872">
    <property type="term" value="F:metal ion binding"/>
    <property type="evidence" value="ECO:0007669"/>
    <property type="project" value="UniProtKB-KW"/>
</dbReference>
<evidence type="ECO:0000313" key="4">
    <source>
        <dbReference type="EMBL" id="QTL98626.1"/>
    </source>
</evidence>
<dbReference type="KEGG" id="ifn:GM661_11970"/>
<dbReference type="Pfam" id="PF00596">
    <property type="entry name" value="Aldolase_II"/>
    <property type="match status" value="1"/>
</dbReference>
<dbReference type="InterPro" id="IPR036409">
    <property type="entry name" value="Aldolase_II/adducin_N_sf"/>
</dbReference>
<dbReference type="GO" id="GO:0016832">
    <property type="term" value="F:aldehyde-lyase activity"/>
    <property type="evidence" value="ECO:0007669"/>
    <property type="project" value="TreeGrafter"/>
</dbReference>
<sequence>MKQYFNEEKIKKDICNIGQKLYDKEFVAANDGNISVKINENQIIVTPTGVSKGGMAIESLVKMDLDGNILSCGTWRPSSEVKMHLQVYNLNPDVKAVVHAHPPLATAFAVARIPLDRPILAESIVNLGIVPVSEYALTGSEEVPEAVSPFVNDYNAVLLANHGLLTWGQDLTQAFFRMETVEHYCKIIYYLKEIGAPVELNSAQIKELISLREKMGIQSGGIPFPESK</sequence>
<proteinExistence type="predicted"/>
<dbReference type="SMART" id="SM01007">
    <property type="entry name" value="Aldolase_II"/>
    <property type="match status" value="1"/>
</dbReference>
<dbReference type="SUPFAM" id="SSF53639">
    <property type="entry name" value="AraD/HMP-PK domain-like"/>
    <property type="match status" value="1"/>
</dbReference>
<evidence type="ECO:0000313" key="5">
    <source>
        <dbReference type="Proteomes" id="UP000665020"/>
    </source>
</evidence>
<dbReference type="InterPro" id="IPR001303">
    <property type="entry name" value="Aldolase_II/adducin_N"/>
</dbReference>
<evidence type="ECO:0000259" key="3">
    <source>
        <dbReference type="SMART" id="SM01007"/>
    </source>
</evidence>
<evidence type="ECO:0000256" key="2">
    <source>
        <dbReference type="ARBA" id="ARBA00023239"/>
    </source>
</evidence>
<dbReference type="Proteomes" id="UP000665020">
    <property type="component" value="Chromosome"/>
</dbReference>
<gene>
    <name evidence="4" type="ORF">GM661_11970</name>
</gene>